<dbReference type="Proteomes" id="UP000472266">
    <property type="component" value="Chromosome 14"/>
</dbReference>
<evidence type="ECO:0000313" key="3">
    <source>
        <dbReference type="Proteomes" id="UP000472266"/>
    </source>
</evidence>
<proteinExistence type="predicted"/>
<dbReference type="InParanoid" id="A0A672UJC0"/>
<reference evidence="2" key="3">
    <citation type="submission" date="2025-09" db="UniProtKB">
        <authorList>
            <consortium name="Ensembl"/>
        </authorList>
    </citation>
    <scope>IDENTIFICATION</scope>
</reference>
<reference evidence="2 3" key="1">
    <citation type="submission" date="2019-11" db="EMBL/GenBank/DDBJ databases">
        <title>Strigops habroptila (kakapo) genome, bStrHab1, primary haplotype, v2.</title>
        <authorList>
            <person name="Jarvis E.D."/>
            <person name="Howard J."/>
            <person name="Rhie A."/>
            <person name="Phillippy A."/>
            <person name="Korlach J."/>
            <person name="Digby A."/>
            <person name="Iorns D."/>
            <person name="Eason D."/>
            <person name="Robertson B."/>
            <person name="Raemaekers T."/>
            <person name="Howe K."/>
            <person name="Lewin H."/>
            <person name="Damas J."/>
            <person name="Hastie A."/>
            <person name="Tracey A."/>
            <person name="Chow W."/>
            <person name="Fedrigo O."/>
        </authorList>
    </citation>
    <scope>NUCLEOTIDE SEQUENCE [LARGE SCALE GENOMIC DNA]</scope>
</reference>
<keyword evidence="3" id="KW-1185">Reference proteome</keyword>
<feature type="region of interest" description="Disordered" evidence="1">
    <location>
        <begin position="23"/>
        <end position="107"/>
    </location>
</feature>
<dbReference type="AlphaFoldDB" id="A0A672UJC0"/>
<protein>
    <submittedName>
        <fullName evidence="2">Uncharacterized protein</fullName>
    </submittedName>
</protein>
<dbReference type="Ensembl" id="ENSSHBT00005017940.1">
    <property type="protein sequence ID" value="ENSSHBP00005014955.1"/>
    <property type="gene ID" value="ENSSHBG00005013119.1"/>
</dbReference>
<reference evidence="2" key="2">
    <citation type="submission" date="2025-08" db="UniProtKB">
        <authorList>
            <consortium name="Ensembl"/>
        </authorList>
    </citation>
    <scope>IDENTIFICATION</scope>
</reference>
<accession>A0A672UJC0</accession>
<organism evidence="2 3">
    <name type="scientific">Strigops habroptila</name>
    <name type="common">Kakapo</name>
    <dbReference type="NCBI Taxonomy" id="2489341"/>
    <lineage>
        <taxon>Eukaryota</taxon>
        <taxon>Metazoa</taxon>
        <taxon>Chordata</taxon>
        <taxon>Craniata</taxon>
        <taxon>Vertebrata</taxon>
        <taxon>Euteleostomi</taxon>
        <taxon>Archelosauria</taxon>
        <taxon>Archosauria</taxon>
        <taxon>Dinosauria</taxon>
        <taxon>Saurischia</taxon>
        <taxon>Theropoda</taxon>
        <taxon>Coelurosauria</taxon>
        <taxon>Aves</taxon>
        <taxon>Neognathae</taxon>
        <taxon>Neoaves</taxon>
        <taxon>Telluraves</taxon>
        <taxon>Australaves</taxon>
        <taxon>Psittaciformes</taxon>
        <taxon>Psittacidae</taxon>
        <taxon>Strigops</taxon>
    </lineage>
</organism>
<name>A0A672UJC0_STRHB</name>
<sequence length="107" mass="11144">MLQRRCSHPRGSCRAPVLATDVCAPSRGQPGISRNPGGEPRERARGGGRSQTAAKPLARPARCSRTAPEHRAPRTARLRCPAHGPRASPAIPSAPGSGEGRVTPAVT</sequence>
<evidence type="ECO:0000256" key="1">
    <source>
        <dbReference type="SAM" id="MobiDB-lite"/>
    </source>
</evidence>
<evidence type="ECO:0000313" key="2">
    <source>
        <dbReference type="Ensembl" id="ENSSHBP00005014955.1"/>
    </source>
</evidence>